<sequence length="665" mass="71106">MATGFGDWGNSVKVHSVLREIARKEVERLRPAPRLAEVVSIDHDEKKVMVKFIGETNVVPVPYTSTAPANNGQWVRVNGTTHDRYIEDVIGQSDTDRRLEFAEGQIDELLKQVVGPDWKEEDDGQLGVTIGDFFESIGGEADLGGLEQAVDGSYEGEDENLNNIQGVIARLRRLAGGIINPSRVPQLPVGSISNEPGPNLLSSFGGFSSADTISGDGIWTYDATTGNTAPGSAKAVADGTLKILSSEAIAVGAGQTLQIGGWVRWSGVAATGSAFRLLVIPYVDGAAQSPAEIAKVDSPAASGQTTLGLVNWVVPASITFVRVRVTIEAVVTAGEVWWDDLVLRKAGTTIPQTFVGGLAQKLTDLDENDTGLDDSIGNLAKNINDAVTATVEDIGEGAGDILNAFFTIFDLNRTTQAAEKAALEAKQILAAMNNQEDTGGDGMSWSTDFDAANGQPLNPADWQNVNNILQRQGGAGVPDSGGTFGATAVTVRNTNSDSQKCSFIISRIHGQNAYSGAYVRASATLSSGVRCIVNENGDLQLSRVGGSTFLSVNHAAGFKVGDQIEVRCNSTYYYIYKNGKQIYSYNDVANSVPTGALYRFCAMYMSRTGNVLYYYESPRFASFYMSDWYIPPGGPVNAFWQGTLIQYNSLATKLDNAVYFILPAT</sequence>
<dbReference type="EMBL" id="MG099940">
    <property type="protein sequence ID" value="AUE22145.1"/>
    <property type="molecule type" value="Genomic_DNA"/>
</dbReference>
<name>A0A2H4YDW3_9CAUD</name>
<dbReference type="Proteomes" id="UP000240474">
    <property type="component" value="Segment"/>
</dbReference>
<proteinExistence type="predicted"/>
<accession>A0A2H4YDW3</accession>
<protein>
    <submittedName>
        <fullName evidence="1">Minor tail protein</fullName>
    </submittedName>
</protein>
<reference evidence="1 2" key="1">
    <citation type="submission" date="2017-10" db="EMBL/GenBank/DDBJ databases">
        <authorList>
            <person name="Koppala N."/>
            <person name="Smith C."/>
            <person name="Hicks E."/>
            <person name="VanDolah M."/>
            <person name="Fryberger R."/>
            <person name="Simpson Z."/>
            <person name="Schmith W."/>
            <person name="Rense A."/>
            <person name="Bortz R.L."/>
            <person name="Warner M.H."/>
            <person name="Garlena R.A."/>
            <person name="Russell D.A."/>
            <person name="Pope W.H."/>
            <person name="Jacobs-Sera D."/>
            <person name="Hendrix R.W."/>
            <person name="Hatfull G.F."/>
        </authorList>
    </citation>
    <scope>NUCLEOTIDE SEQUENCE [LARGE SCALE GENOMIC DNA]</scope>
</reference>
<evidence type="ECO:0000313" key="1">
    <source>
        <dbReference type="EMBL" id="AUE22145.1"/>
    </source>
</evidence>
<evidence type="ECO:0000313" key="2">
    <source>
        <dbReference type="Proteomes" id="UP000240474"/>
    </source>
</evidence>
<gene>
    <name evidence="1" type="ORF">SEA_BIRKSANDSOCKS_30</name>
</gene>
<keyword evidence="2" id="KW-1185">Reference proteome</keyword>
<organism evidence="1 2">
    <name type="scientific">Gordonia phage BirksAndSocks</name>
    <dbReference type="NCBI Taxonomy" id="2047831"/>
    <lineage>
        <taxon>Viruses</taxon>
        <taxon>Duplodnaviria</taxon>
        <taxon>Heunggongvirae</taxon>
        <taxon>Uroviricota</taxon>
        <taxon>Caudoviricetes</taxon>
        <taxon>Montyvirus</taxon>
        <taxon>Montyvirus birksandsocks</taxon>
    </lineage>
</organism>
<dbReference type="Gene3D" id="2.60.120.260">
    <property type="entry name" value="Galactose-binding domain-like"/>
    <property type="match status" value="1"/>
</dbReference>